<protein>
    <recommendedName>
        <fullName evidence="3">Reverse transcriptase domain-containing protein</fullName>
    </recommendedName>
</protein>
<keyword evidence="2" id="KW-1185">Reference proteome</keyword>
<dbReference type="EMBL" id="JAHLQT010003582">
    <property type="protein sequence ID" value="KAG7176320.1"/>
    <property type="molecule type" value="Genomic_DNA"/>
</dbReference>
<evidence type="ECO:0000313" key="1">
    <source>
        <dbReference type="EMBL" id="KAG7176320.1"/>
    </source>
</evidence>
<gene>
    <name evidence="1" type="ORF">Hamer_G009112</name>
</gene>
<evidence type="ECO:0008006" key="3">
    <source>
        <dbReference type="Google" id="ProtNLM"/>
    </source>
</evidence>
<reference evidence="1" key="1">
    <citation type="journal article" date="2021" name="Sci. Adv.">
        <title>The American lobster genome reveals insights on longevity, neural, and immune adaptations.</title>
        <authorList>
            <person name="Polinski J.M."/>
            <person name="Zimin A.V."/>
            <person name="Clark K.F."/>
            <person name="Kohn A.B."/>
            <person name="Sadowski N."/>
            <person name="Timp W."/>
            <person name="Ptitsyn A."/>
            <person name="Khanna P."/>
            <person name="Romanova D.Y."/>
            <person name="Williams P."/>
            <person name="Greenwood S.J."/>
            <person name="Moroz L.L."/>
            <person name="Walt D.R."/>
            <person name="Bodnar A.G."/>
        </authorList>
    </citation>
    <scope>NUCLEOTIDE SEQUENCE</scope>
    <source>
        <strain evidence="1">GMGI-L3</strain>
    </source>
</reference>
<feature type="non-terminal residue" evidence="1">
    <location>
        <position position="85"/>
    </location>
</feature>
<name>A0A8J5N9Z2_HOMAM</name>
<evidence type="ECO:0000313" key="2">
    <source>
        <dbReference type="Proteomes" id="UP000747542"/>
    </source>
</evidence>
<comment type="caution">
    <text evidence="1">The sequence shown here is derived from an EMBL/GenBank/DDBJ whole genome shotgun (WGS) entry which is preliminary data.</text>
</comment>
<feature type="non-terminal residue" evidence="1">
    <location>
        <position position="1"/>
    </location>
</feature>
<dbReference type="AlphaFoldDB" id="A0A8J5N9Z2"/>
<dbReference type="Proteomes" id="UP000747542">
    <property type="component" value="Unassembled WGS sequence"/>
</dbReference>
<organism evidence="1 2">
    <name type="scientific">Homarus americanus</name>
    <name type="common">American lobster</name>
    <dbReference type="NCBI Taxonomy" id="6706"/>
    <lineage>
        <taxon>Eukaryota</taxon>
        <taxon>Metazoa</taxon>
        <taxon>Ecdysozoa</taxon>
        <taxon>Arthropoda</taxon>
        <taxon>Crustacea</taxon>
        <taxon>Multicrustacea</taxon>
        <taxon>Malacostraca</taxon>
        <taxon>Eumalacostraca</taxon>
        <taxon>Eucarida</taxon>
        <taxon>Decapoda</taxon>
        <taxon>Pleocyemata</taxon>
        <taxon>Astacidea</taxon>
        <taxon>Nephropoidea</taxon>
        <taxon>Nephropidae</taxon>
        <taxon>Homarus</taxon>
    </lineage>
</organism>
<accession>A0A8J5N9Z2</accession>
<proteinExistence type="predicted"/>
<sequence length="85" mass="9630">RESGCSYQPSIESVWRIVVSGVPQGASLGSILFVIYVYDTDRYLATNNTFVSLHFEDLLGESTIRQIVFKNCDALWKIFECHPPT</sequence>